<gene>
    <name evidence="1" type="ORF">C0V82_05685</name>
</gene>
<evidence type="ECO:0000313" key="2">
    <source>
        <dbReference type="Proteomes" id="UP000234752"/>
    </source>
</evidence>
<evidence type="ECO:0000313" key="1">
    <source>
        <dbReference type="EMBL" id="AUN29771.1"/>
    </source>
</evidence>
<name>A0A2K9N9F3_9PROT</name>
<dbReference type="AlphaFoldDB" id="A0A2K9N9F3"/>
<keyword evidence="2" id="KW-1185">Reference proteome</keyword>
<dbReference type="Gene3D" id="1.20.120.10">
    <property type="entry name" value="Cytochrome c/b562"/>
    <property type="match status" value="1"/>
</dbReference>
<reference evidence="1 2" key="1">
    <citation type="submission" date="2017-12" db="EMBL/GenBank/DDBJ databases">
        <title>Genomes of bacteria within cyanobacterial aggregates.</title>
        <authorList>
            <person name="Cai H."/>
        </authorList>
    </citation>
    <scope>NUCLEOTIDE SEQUENCE [LARGE SCALE GENOMIC DNA]</scope>
    <source>
        <strain evidence="1 2">TH16</strain>
    </source>
</reference>
<proteinExistence type="predicted"/>
<dbReference type="GO" id="GO:0009055">
    <property type="term" value="F:electron transfer activity"/>
    <property type="evidence" value="ECO:0007669"/>
    <property type="project" value="InterPro"/>
</dbReference>
<dbReference type="PROSITE" id="PS51009">
    <property type="entry name" value="CYTCII"/>
    <property type="match status" value="1"/>
</dbReference>
<dbReference type="GO" id="GO:0022900">
    <property type="term" value="P:electron transport chain"/>
    <property type="evidence" value="ECO:0007669"/>
    <property type="project" value="InterPro"/>
</dbReference>
<dbReference type="Proteomes" id="UP000234752">
    <property type="component" value="Chromosome eg_1"/>
</dbReference>
<dbReference type="InterPro" id="IPR015984">
    <property type="entry name" value="Cyt_c_prime_subgr"/>
</dbReference>
<evidence type="ECO:0008006" key="3">
    <source>
        <dbReference type="Google" id="ProtNLM"/>
    </source>
</evidence>
<dbReference type="InterPro" id="IPR002321">
    <property type="entry name" value="Cyt_c_II"/>
</dbReference>
<accession>A0A2K9N9F3</accession>
<organism evidence="1 2">
    <name type="scientific">Niveispirillum cyanobacteriorum</name>
    <dbReference type="NCBI Taxonomy" id="1612173"/>
    <lineage>
        <taxon>Bacteria</taxon>
        <taxon>Pseudomonadati</taxon>
        <taxon>Pseudomonadota</taxon>
        <taxon>Alphaproteobacteria</taxon>
        <taxon>Rhodospirillales</taxon>
        <taxon>Azospirillaceae</taxon>
        <taxon>Niveispirillum</taxon>
    </lineage>
</organism>
<dbReference type="PRINTS" id="PR00608">
    <property type="entry name" value="CYTCHROMECII"/>
</dbReference>
<sequence>MDDMGEHFPDLTGRHPCGAACKRTSTTGTLRFVRNGYAVDPFGPTPSVDGTQAHPISKGDVLHRTAPHVTPGPGRLWRPWRSDGGFRVSNHRFGALAAGIIAAASLTGFVVTAQAQDPTAVIDARKAELKKAGGATKTIGAFLKDGTGTVADVQAAAATIDGVAKAFPNWWPTGTAVGVAKSEAKPEIWTKADDFKAKTVAFQTEAAALVKVAAGGDKAAIGAQFGKTVGTCKTCHESYRAD</sequence>
<protein>
    <recommendedName>
        <fullName evidence="3">Cytochrome c</fullName>
    </recommendedName>
</protein>
<dbReference type="Pfam" id="PF01322">
    <property type="entry name" value="Cytochrom_C_2"/>
    <property type="match status" value="1"/>
</dbReference>
<dbReference type="SUPFAM" id="SSF47175">
    <property type="entry name" value="Cytochromes"/>
    <property type="match status" value="1"/>
</dbReference>
<dbReference type="GO" id="GO:0020037">
    <property type="term" value="F:heme binding"/>
    <property type="evidence" value="ECO:0007669"/>
    <property type="project" value="InterPro"/>
</dbReference>
<dbReference type="KEGG" id="ncb:C0V82_05685"/>
<dbReference type="GO" id="GO:0005506">
    <property type="term" value="F:iron ion binding"/>
    <property type="evidence" value="ECO:0007669"/>
    <property type="project" value="InterPro"/>
</dbReference>
<dbReference type="EMBL" id="CP025611">
    <property type="protein sequence ID" value="AUN29771.1"/>
    <property type="molecule type" value="Genomic_DNA"/>
</dbReference>
<dbReference type="InterPro" id="IPR010980">
    <property type="entry name" value="Cyt_c/b562"/>
</dbReference>